<dbReference type="RefSeq" id="WP_369018751.1">
    <property type="nucleotide sequence ID" value="NZ_CP121689.1"/>
</dbReference>
<protein>
    <submittedName>
        <fullName evidence="2">Lactate racemase domain-containing protein</fullName>
    </submittedName>
</protein>
<evidence type="ECO:0000259" key="1">
    <source>
        <dbReference type="Pfam" id="PF09861"/>
    </source>
</evidence>
<reference evidence="2 3" key="1">
    <citation type="submission" date="2023-03" db="EMBL/GenBank/DDBJ databases">
        <title>Novel Species.</title>
        <authorList>
            <person name="Ma S."/>
        </authorList>
    </citation>
    <scope>NUCLEOTIDE SEQUENCE [LARGE SCALE GENOMIC DNA]</scope>
    <source>
        <strain evidence="2 3">B11</strain>
    </source>
</reference>
<dbReference type="Pfam" id="PF09861">
    <property type="entry name" value="Lar_N"/>
    <property type="match status" value="1"/>
</dbReference>
<proteinExistence type="predicted"/>
<evidence type="ECO:0000313" key="2">
    <source>
        <dbReference type="EMBL" id="WZL76587.1"/>
    </source>
</evidence>
<dbReference type="Gene3D" id="3.90.226.30">
    <property type="match status" value="1"/>
</dbReference>
<dbReference type="InterPro" id="IPR048068">
    <property type="entry name" value="LarA-like"/>
</dbReference>
<name>A0ABZ2YC86_9BACT</name>
<dbReference type="Gene3D" id="3.40.50.11440">
    <property type="match status" value="1"/>
</dbReference>
<sequence>MLLFSREKPENNFNPHEFREILIEALQTYPASNKKILAIIPDATRTLPMKDIFEALIKHLLPRTRQLDFIIALGTHPPMTDQELRNHLGVTFKEAENLGTRVFNHHFQNPEELEKVGTISKEEVKEISGGLLEEEIPVTINRLVFNYDELLIIGPVFPHEVVGFSGGYKYLFPGISGAEIIDKYHWLAALITNPKTIGHKETPTRAILNRAATFINIPITALCLVMRGEEPCGLFLGDPQEAWSKAADLSSQVNIVWKERAFHTVLSIAPPMYNELWVGGKCMYKLEPVVADGGTLIIYAPHIKEISVTHGRYLKEIGYHVRDFFVKQWDKYYHYPWSVLAHSTHVKGIGKYIDGKEYPRIEVILATGIPREVCEKINLGYLDYRSIDISKYENREEEGILVVHRAGEMLYRLKDGSVPDIDKL</sequence>
<keyword evidence="3" id="KW-1185">Reference proteome</keyword>
<accession>A0ABZ2YC86</accession>
<feature type="domain" description="LarA-like N-terminal" evidence="1">
    <location>
        <begin position="25"/>
        <end position="189"/>
    </location>
</feature>
<dbReference type="Proteomes" id="UP001461341">
    <property type="component" value="Chromosome"/>
</dbReference>
<dbReference type="PANTHER" id="PTHR33171:SF17">
    <property type="entry name" value="LARA-LIKE N-TERMINAL DOMAIN-CONTAINING PROTEIN"/>
    <property type="match status" value="1"/>
</dbReference>
<dbReference type="EMBL" id="CP121689">
    <property type="protein sequence ID" value="WZL76587.1"/>
    <property type="molecule type" value="Genomic_DNA"/>
</dbReference>
<dbReference type="PANTHER" id="PTHR33171">
    <property type="entry name" value="LAR_N DOMAIN-CONTAINING PROTEIN"/>
    <property type="match status" value="1"/>
</dbReference>
<dbReference type="InterPro" id="IPR043166">
    <property type="entry name" value="LarA-like_C"/>
</dbReference>
<gene>
    <name evidence="2" type="ORF">QBE54_02315</name>
</gene>
<organism evidence="2 3">
    <name type="scientific">Thermatribacter velox</name>
    <dbReference type="NCBI Taxonomy" id="3039681"/>
    <lineage>
        <taxon>Bacteria</taxon>
        <taxon>Pseudomonadati</taxon>
        <taxon>Atribacterota</taxon>
        <taxon>Atribacteria</taxon>
        <taxon>Atribacterales</taxon>
        <taxon>Thermatribacteraceae</taxon>
        <taxon>Thermatribacter</taxon>
    </lineage>
</organism>
<evidence type="ECO:0000313" key="3">
    <source>
        <dbReference type="Proteomes" id="UP001461341"/>
    </source>
</evidence>
<dbReference type="InterPro" id="IPR018657">
    <property type="entry name" value="LarA-like_N"/>
</dbReference>